<dbReference type="Gene3D" id="3.90.180.10">
    <property type="entry name" value="Medium-chain alcohol dehydrogenases, catalytic domain"/>
    <property type="match status" value="1"/>
</dbReference>
<keyword evidence="3" id="KW-0479">Metal-binding</keyword>
<feature type="domain" description="Alcohol dehydrogenase-like C-terminal" evidence="6">
    <location>
        <begin position="164"/>
        <end position="269"/>
    </location>
</feature>
<comment type="caution">
    <text evidence="8">The sequence shown here is derived from an EMBL/GenBank/DDBJ whole genome shotgun (WGS) entry which is preliminary data.</text>
</comment>
<dbReference type="InterPro" id="IPR036291">
    <property type="entry name" value="NAD(P)-bd_dom_sf"/>
</dbReference>
<evidence type="ECO:0000256" key="4">
    <source>
        <dbReference type="ARBA" id="ARBA00022833"/>
    </source>
</evidence>
<keyword evidence="5" id="KW-0560">Oxidoreductase</keyword>
<dbReference type="Pfam" id="PF00107">
    <property type="entry name" value="ADH_zinc_N"/>
    <property type="match status" value="1"/>
</dbReference>
<dbReference type="GO" id="GO:0016491">
    <property type="term" value="F:oxidoreductase activity"/>
    <property type="evidence" value="ECO:0007669"/>
    <property type="project" value="UniProtKB-KW"/>
</dbReference>
<evidence type="ECO:0000259" key="7">
    <source>
        <dbReference type="Pfam" id="PF08240"/>
    </source>
</evidence>
<dbReference type="InterPro" id="IPR013154">
    <property type="entry name" value="ADH-like_N"/>
</dbReference>
<comment type="similarity">
    <text evidence="2">Belongs to the zinc-containing alcohol dehydrogenase family.</text>
</comment>
<name>A0A7C4LKE4_9PLAN</name>
<protein>
    <submittedName>
        <fullName evidence="8">Alcohol dehydrogenase</fullName>
    </submittedName>
</protein>
<reference evidence="8" key="1">
    <citation type="journal article" date="2020" name="mSystems">
        <title>Genome- and Community-Level Interaction Insights into Carbon Utilization and Element Cycling Functions of Hydrothermarchaeota in Hydrothermal Sediment.</title>
        <authorList>
            <person name="Zhou Z."/>
            <person name="Liu Y."/>
            <person name="Xu W."/>
            <person name="Pan J."/>
            <person name="Luo Z.H."/>
            <person name="Li M."/>
        </authorList>
    </citation>
    <scope>NUCLEOTIDE SEQUENCE [LARGE SCALE GENOMIC DNA]</scope>
    <source>
        <strain evidence="8">SpSt-508</strain>
    </source>
</reference>
<dbReference type="Gene3D" id="3.40.50.720">
    <property type="entry name" value="NAD(P)-binding Rossmann-like Domain"/>
    <property type="match status" value="1"/>
</dbReference>
<dbReference type="EMBL" id="DSVQ01000012">
    <property type="protein sequence ID" value="HGT38776.1"/>
    <property type="molecule type" value="Genomic_DNA"/>
</dbReference>
<dbReference type="PANTHER" id="PTHR43350">
    <property type="entry name" value="NAD-DEPENDENT ALCOHOL DEHYDROGENASE"/>
    <property type="match status" value="1"/>
</dbReference>
<dbReference type="InterPro" id="IPR013149">
    <property type="entry name" value="ADH-like_C"/>
</dbReference>
<evidence type="ECO:0000256" key="3">
    <source>
        <dbReference type="ARBA" id="ARBA00022723"/>
    </source>
</evidence>
<accession>A0A7C4LKE4</accession>
<sequence length="322" mass="34389">MRAVELTPQGVVLREDYPLPVERPGEVRIRVTRAGVCDTDLQLIRGYMRFQGVLGHEFVGVAESGPWSGRRVVGEINCSCHACATCRSGLPNHCPHRTVLGILGRDGAFAEYVVLPQRNLHLVPDHVSDDQAVFVEPLAAAFQIPSQVLLTPRMRVLVLGDGRLGQLCARVLALSRCRLTVIGKHPAKLALLRDCGIDAALRGEIVPDHSADVVVDATGSASGVEDACGWLKPRGTLVLKTTIAGRPPLSLAAVVVDELHVIGSRCGPFPPAIAALADGTIDVEPLIQARYPLAQALQALERANSQPVLKVLLEGANGPSQR</sequence>
<evidence type="ECO:0000313" key="8">
    <source>
        <dbReference type="EMBL" id="HGT38776.1"/>
    </source>
</evidence>
<feature type="domain" description="Alcohol dehydrogenase-like N-terminal" evidence="7">
    <location>
        <begin position="24"/>
        <end position="125"/>
    </location>
</feature>
<evidence type="ECO:0000259" key="6">
    <source>
        <dbReference type="Pfam" id="PF00107"/>
    </source>
</evidence>
<dbReference type="PANTHER" id="PTHR43350:SF2">
    <property type="entry name" value="GROES-LIKE ZINC-BINDING ALCOHOL DEHYDROGENASE FAMILY PROTEIN"/>
    <property type="match status" value="1"/>
</dbReference>
<proteinExistence type="inferred from homology"/>
<evidence type="ECO:0000256" key="5">
    <source>
        <dbReference type="ARBA" id="ARBA00023002"/>
    </source>
</evidence>
<evidence type="ECO:0000256" key="1">
    <source>
        <dbReference type="ARBA" id="ARBA00001947"/>
    </source>
</evidence>
<dbReference type="AlphaFoldDB" id="A0A7C4LKE4"/>
<keyword evidence="4" id="KW-0862">Zinc</keyword>
<comment type="cofactor">
    <cofactor evidence="1">
        <name>Zn(2+)</name>
        <dbReference type="ChEBI" id="CHEBI:29105"/>
    </cofactor>
</comment>
<gene>
    <name evidence="8" type="ORF">ENS64_05870</name>
</gene>
<dbReference type="SUPFAM" id="SSF50129">
    <property type="entry name" value="GroES-like"/>
    <property type="match status" value="1"/>
</dbReference>
<dbReference type="InterPro" id="IPR011032">
    <property type="entry name" value="GroES-like_sf"/>
</dbReference>
<evidence type="ECO:0000256" key="2">
    <source>
        <dbReference type="ARBA" id="ARBA00008072"/>
    </source>
</evidence>
<organism evidence="8">
    <name type="scientific">Schlesneria paludicola</name>
    <dbReference type="NCBI Taxonomy" id="360056"/>
    <lineage>
        <taxon>Bacteria</taxon>
        <taxon>Pseudomonadati</taxon>
        <taxon>Planctomycetota</taxon>
        <taxon>Planctomycetia</taxon>
        <taxon>Planctomycetales</taxon>
        <taxon>Planctomycetaceae</taxon>
        <taxon>Schlesneria</taxon>
    </lineage>
</organism>
<dbReference type="Pfam" id="PF08240">
    <property type="entry name" value="ADH_N"/>
    <property type="match status" value="1"/>
</dbReference>
<dbReference type="GO" id="GO:0046872">
    <property type="term" value="F:metal ion binding"/>
    <property type="evidence" value="ECO:0007669"/>
    <property type="project" value="UniProtKB-KW"/>
</dbReference>
<dbReference type="CDD" id="cd08242">
    <property type="entry name" value="MDR_like"/>
    <property type="match status" value="1"/>
</dbReference>
<dbReference type="SUPFAM" id="SSF51735">
    <property type="entry name" value="NAD(P)-binding Rossmann-fold domains"/>
    <property type="match status" value="1"/>
</dbReference>